<dbReference type="AlphaFoldDB" id="A0A699JLE0"/>
<feature type="compositionally biased region" description="Basic and acidic residues" evidence="1">
    <location>
        <begin position="145"/>
        <end position="157"/>
    </location>
</feature>
<accession>A0A699JLE0</accession>
<dbReference type="EMBL" id="BKCJ010416978">
    <property type="protein sequence ID" value="GFA39731.1"/>
    <property type="molecule type" value="Genomic_DNA"/>
</dbReference>
<protein>
    <submittedName>
        <fullName evidence="2">Uncharacterized protein</fullName>
    </submittedName>
</protein>
<feature type="region of interest" description="Disordered" evidence="1">
    <location>
        <begin position="118"/>
        <end position="157"/>
    </location>
</feature>
<comment type="caution">
    <text evidence="2">The sequence shown here is derived from an EMBL/GenBank/DDBJ whole genome shotgun (WGS) entry which is preliminary data.</text>
</comment>
<sequence>QWDDVQEHIQADEDLAQRMLEEERESLSIEKRSRLLAKFIEKRKKMLAAKRAEEKRNKPPTQAQQRTYMSNYLKNMGGNTLKQLKQYSFEEIKMLFDNTMENIRRFVPIESECQAADSKARESAEEELGQEQKKAGGRLKRKTSKAREDKDKRQKKQDDPEKLTLIEYVEVIFDFEEVINVISLAVKSLIVNCKSYCKGDVGYYEIHRADGSYETYIFFSEMLNDFDREDLIVLYRLFNEKYASTRPGFDNLILWGDMKIMFERDKVSIHMLVEKKYPLSQDILRRMLQRKLLVNYNVTEMAYELLSFKVVNPGTTQEYSYYFIIIILKHFLFTRTCVLKLPCVLDEEIAQRFYEEKQARILRDEEYAQQVQDQWISDEPRLDQENLAQTEQWDVVQEHIQADEDLAQRMLKEERESLSIEKRSRLLAELIDKRKKMLAAKRAEEKRNKPPTQAQQRTYISNYLKNMG</sequence>
<proteinExistence type="predicted"/>
<feature type="non-terminal residue" evidence="2">
    <location>
        <position position="468"/>
    </location>
</feature>
<organism evidence="2">
    <name type="scientific">Tanacetum cinerariifolium</name>
    <name type="common">Dalmatian daisy</name>
    <name type="synonym">Chrysanthemum cinerariifolium</name>
    <dbReference type="NCBI Taxonomy" id="118510"/>
    <lineage>
        <taxon>Eukaryota</taxon>
        <taxon>Viridiplantae</taxon>
        <taxon>Streptophyta</taxon>
        <taxon>Embryophyta</taxon>
        <taxon>Tracheophyta</taxon>
        <taxon>Spermatophyta</taxon>
        <taxon>Magnoliopsida</taxon>
        <taxon>eudicotyledons</taxon>
        <taxon>Gunneridae</taxon>
        <taxon>Pentapetalae</taxon>
        <taxon>asterids</taxon>
        <taxon>campanulids</taxon>
        <taxon>Asterales</taxon>
        <taxon>Asteraceae</taxon>
        <taxon>Asteroideae</taxon>
        <taxon>Anthemideae</taxon>
        <taxon>Anthemidinae</taxon>
        <taxon>Tanacetum</taxon>
    </lineage>
</organism>
<evidence type="ECO:0000313" key="2">
    <source>
        <dbReference type="EMBL" id="GFA39731.1"/>
    </source>
</evidence>
<name>A0A699JLE0_TANCI</name>
<gene>
    <name evidence="2" type="ORF">Tci_611703</name>
</gene>
<evidence type="ECO:0000256" key="1">
    <source>
        <dbReference type="SAM" id="MobiDB-lite"/>
    </source>
</evidence>
<feature type="non-terminal residue" evidence="2">
    <location>
        <position position="1"/>
    </location>
</feature>
<feature type="compositionally biased region" description="Basic residues" evidence="1">
    <location>
        <begin position="135"/>
        <end position="144"/>
    </location>
</feature>
<reference evidence="2" key="1">
    <citation type="journal article" date="2019" name="Sci. Rep.">
        <title>Draft genome of Tanacetum cinerariifolium, the natural source of mosquito coil.</title>
        <authorList>
            <person name="Yamashiro T."/>
            <person name="Shiraishi A."/>
            <person name="Satake H."/>
            <person name="Nakayama K."/>
        </authorList>
    </citation>
    <scope>NUCLEOTIDE SEQUENCE</scope>
</reference>